<keyword evidence="1" id="KW-0378">Hydrolase</keyword>
<gene>
    <name evidence="1" type="ORF">ACFFIC_07200</name>
</gene>
<dbReference type="InterPro" id="IPR003737">
    <property type="entry name" value="GlcNAc_PI_deacetylase-related"/>
</dbReference>
<accession>A0ABV6INZ4</accession>
<dbReference type="SUPFAM" id="SSF102588">
    <property type="entry name" value="LmbE-like"/>
    <property type="match status" value="1"/>
</dbReference>
<dbReference type="RefSeq" id="WP_377049488.1">
    <property type="nucleotide sequence ID" value="NZ_JBHLVZ010000005.1"/>
</dbReference>
<reference evidence="1 2" key="1">
    <citation type="submission" date="2024-09" db="EMBL/GenBank/DDBJ databases">
        <authorList>
            <person name="Sun Q."/>
            <person name="Mori K."/>
        </authorList>
    </citation>
    <scope>NUCLEOTIDE SEQUENCE [LARGE SCALE GENOMIC DNA]</scope>
    <source>
        <strain evidence="1 2">CCM 7468</strain>
    </source>
</reference>
<sequence length="239" mass="25415">MPTAPDPRASDPRASGQHRPIADLATITGEENLLVLALQPGDESLDCGGLIARSCGRGRQPFVMVLHDGSASHPASREWPPGRIAAERERETREAVRRLGLRPERLLMAGLFDGETPAEGPVFEAVIRAVSLVMWARDCGLLVAPWPEGNAARAAHRIAAEVARRSGVGHLAHGGPSPPEAAPGWRLDISAQLQAKRHAVAAHASQLGGLVADDPGPRFAAARLEAAFQPFENLLRPPD</sequence>
<proteinExistence type="predicted"/>
<keyword evidence="2" id="KW-1185">Reference proteome</keyword>
<name>A0ABV6INZ4_9PROT</name>
<dbReference type="Proteomes" id="UP001589789">
    <property type="component" value="Unassembled WGS sequence"/>
</dbReference>
<dbReference type="InterPro" id="IPR024078">
    <property type="entry name" value="LmbE-like_dom_sf"/>
</dbReference>
<protein>
    <submittedName>
        <fullName evidence="1">PIG-L deacetylase family protein</fullName>
        <ecNumber evidence="1">3.5.1.-</ecNumber>
    </submittedName>
</protein>
<dbReference type="GO" id="GO:0016787">
    <property type="term" value="F:hydrolase activity"/>
    <property type="evidence" value="ECO:0007669"/>
    <property type="project" value="UniProtKB-KW"/>
</dbReference>
<dbReference type="Gene3D" id="3.40.50.10320">
    <property type="entry name" value="LmbE-like"/>
    <property type="match status" value="1"/>
</dbReference>
<evidence type="ECO:0000313" key="1">
    <source>
        <dbReference type="EMBL" id="MFC0385340.1"/>
    </source>
</evidence>
<dbReference type="EMBL" id="JBHLVZ010000005">
    <property type="protein sequence ID" value="MFC0385340.1"/>
    <property type="molecule type" value="Genomic_DNA"/>
</dbReference>
<comment type="caution">
    <text evidence="1">The sequence shown here is derived from an EMBL/GenBank/DDBJ whole genome shotgun (WGS) entry which is preliminary data.</text>
</comment>
<dbReference type="EC" id="3.5.1.-" evidence="1"/>
<dbReference type="Pfam" id="PF02585">
    <property type="entry name" value="PIG-L"/>
    <property type="match status" value="1"/>
</dbReference>
<evidence type="ECO:0000313" key="2">
    <source>
        <dbReference type="Proteomes" id="UP001589789"/>
    </source>
</evidence>
<organism evidence="1 2">
    <name type="scientific">Muricoccus vinaceus</name>
    <dbReference type="NCBI Taxonomy" id="424704"/>
    <lineage>
        <taxon>Bacteria</taxon>
        <taxon>Pseudomonadati</taxon>
        <taxon>Pseudomonadota</taxon>
        <taxon>Alphaproteobacteria</taxon>
        <taxon>Acetobacterales</taxon>
        <taxon>Roseomonadaceae</taxon>
        <taxon>Muricoccus</taxon>
    </lineage>
</organism>